<evidence type="ECO:0008006" key="4">
    <source>
        <dbReference type="Google" id="ProtNLM"/>
    </source>
</evidence>
<dbReference type="AlphaFoldDB" id="A0A285PQW3"/>
<sequence>MRLGSGTYKEIALDALKGNWVKAAVAGLFANWLGVFSSSFLFIAKYAFIAVILIYFLEFLPGFYPILFIGTTAIALIYFFIGGTVRLGYIDFNLALLDRRKNGIACLTGRMSDWWRVLCAKITLFFVLSLGYILFIIPGVVAKYSYAMVPYILEERKGFSTREAFRASKQIMKKHKWELFCLRLSFIGWDILGILTLGIGFIFINPYRYAAEAAFYNEISGRAEVYYGRKTNR</sequence>
<feature type="transmembrane region" description="Helical" evidence="1">
    <location>
        <begin position="118"/>
        <end position="141"/>
    </location>
</feature>
<dbReference type="PANTHER" id="PTHR40076">
    <property type="entry name" value="MEMBRANE PROTEIN-RELATED"/>
    <property type="match status" value="1"/>
</dbReference>
<dbReference type="InterPro" id="IPR010380">
    <property type="entry name" value="DUF975"/>
</dbReference>
<keyword evidence="3" id="KW-1185">Reference proteome</keyword>
<organism evidence="2 3">
    <name type="scientific">Anaerobutyricum hallii</name>
    <dbReference type="NCBI Taxonomy" id="39488"/>
    <lineage>
        <taxon>Bacteria</taxon>
        <taxon>Bacillati</taxon>
        <taxon>Bacillota</taxon>
        <taxon>Clostridia</taxon>
        <taxon>Lachnospirales</taxon>
        <taxon>Lachnospiraceae</taxon>
        <taxon>Anaerobutyricum</taxon>
    </lineage>
</organism>
<dbReference type="STRING" id="39488.ERS852450_01291"/>
<dbReference type="PANTHER" id="PTHR40076:SF1">
    <property type="entry name" value="MEMBRANE PROTEIN"/>
    <property type="match status" value="1"/>
</dbReference>
<evidence type="ECO:0000256" key="1">
    <source>
        <dbReference type="SAM" id="Phobius"/>
    </source>
</evidence>
<feature type="transmembrane region" description="Helical" evidence="1">
    <location>
        <begin position="186"/>
        <end position="204"/>
    </location>
</feature>
<dbReference type="RefSeq" id="WP_096239859.1">
    <property type="nucleotide sequence ID" value="NZ_LT907978.1"/>
</dbReference>
<dbReference type="KEGG" id="ehl:EHLA_1289"/>
<reference evidence="3" key="1">
    <citation type="submission" date="2017-09" db="EMBL/GenBank/DDBJ databases">
        <authorList>
            <person name="Shetty A S."/>
        </authorList>
    </citation>
    <scope>NUCLEOTIDE SEQUENCE [LARGE SCALE GENOMIC DNA]</scope>
</reference>
<keyword evidence="1" id="KW-0812">Transmembrane</keyword>
<protein>
    <recommendedName>
        <fullName evidence="4">DUF975 family protein</fullName>
    </recommendedName>
</protein>
<gene>
    <name evidence="2" type="ORF">EHLA_1289</name>
</gene>
<evidence type="ECO:0000313" key="3">
    <source>
        <dbReference type="Proteomes" id="UP000217549"/>
    </source>
</evidence>
<proteinExistence type="predicted"/>
<accession>A0A285PQW3</accession>
<dbReference type="Pfam" id="PF06161">
    <property type="entry name" value="DUF975"/>
    <property type="match status" value="1"/>
</dbReference>
<keyword evidence="1" id="KW-1133">Transmembrane helix</keyword>
<dbReference type="EMBL" id="LT907978">
    <property type="protein sequence ID" value="SOB72008.1"/>
    <property type="molecule type" value="Genomic_DNA"/>
</dbReference>
<name>A0A285PQW3_9FIRM</name>
<dbReference type="Proteomes" id="UP000217549">
    <property type="component" value="Chromosome I"/>
</dbReference>
<keyword evidence="1" id="KW-0472">Membrane</keyword>
<evidence type="ECO:0000313" key="2">
    <source>
        <dbReference type="EMBL" id="SOB72008.1"/>
    </source>
</evidence>